<reference evidence="13" key="1">
    <citation type="submission" date="2022-06" db="EMBL/GenBank/DDBJ databases">
        <title>Aquibacillus sp. a new bacterium isolated from soil saline samples.</title>
        <authorList>
            <person name="Galisteo C."/>
            <person name="De La Haba R."/>
            <person name="Sanchez-Porro C."/>
            <person name="Ventosa A."/>
        </authorList>
    </citation>
    <scope>NUCLEOTIDE SEQUENCE</scope>
    <source>
        <strain evidence="13">3ASR75-54</strain>
    </source>
</reference>
<comment type="similarity">
    <text evidence="2 7">Belongs to the LTA synthase family.</text>
</comment>
<evidence type="ECO:0000259" key="12">
    <source>
        <dbReference type="Pfam" id="PF00884"/>
    </source>
</evidence>
<protein>
    <submittedName>
        <fullName evidence="13">LTA synthase family protein</fullName>
    </submittedName>
</protein>
<dbReference type="AlphaFoldDB" id="A0A9X3WED1"/>
<feature type="transmembrane region" description="Helical" evidence="11">
    <location>
        <begin position="153"/>
        <end position="169"/>
    </location>
</feature>
<feature type="transmembrane region" description="Helical" evidence="11">
    <location>
        <begin position="111"/>
        <end position="133"/>
    </location>
</feature>
<keyword evidence="3 7" id="KW-1003">Cell membrane</keyword>
<feature type="binding site" evidence="9">
    <location>
        <position position="408"/>
    </location>
    <ligand>
        <name>substrate</name>
    </ligand>
</feature>
<evidence type="ECO:0000256" key="10">
    <source>
        <dbReference type="PIRSR" id="PIRSR005091-3"/>
    </source>
</evidence>
<gene>
    <name evidence="13" type="ORF">NC799_01125</name>
</gene>
<evidence type="ECO:0000256" key="2">
    <source>
        <dbReference type="ARBA" id="ARBA00009983"/>
    </source>
</evidence>
<dbReference type="PIRSF" id="PIRSF005091">
    <property type="entry name" value="Mmb_sulf_HI1246"/>
    <property type="match status" value="1"/>
</dbReference>
<evidence type="ECO:0000256" key="4">
    <source>
        <dbReference type="ARBA" id="ARBA00022692"/>
    </source>
</evidence>
<evidence type="ECO:0000256" key="6">
    <source>
        <dbReference type="ARBA" id="ARBA00023136"/>
    </source>
</evidence>
<keyword evidence="9" id="KW-0479">Metal-binding</keyword>
<evidence type="ECO:0000256" key="9">
    <source>
        <dbReference type="PIRSR" id="PIRSR005091-2"/>
    </source>
</evidence>
<dbReference type="GO" id="GO:0046872">
    <property type="term" value="F:metal ion binding"/>
    <property type="evidence" value="ECO:0007669"/>
    <property type="project" value="UniProtKB-KW"/>
</dbReference>
<evidence type="ECO:0000256" key="3">
    <source>
        <dbReference type="ARBA" id="ARBA00022475"/>
    </source>
</evidence>
<dbReference type="RefSeq" id="WP_272444476.1">
    <property type="nucleotide sequence ID" value="NZ_JAMQKC010000001.1"/>
</dbReference>
<keyword evidence="14" id="KW-1185">Reference proteome</keyword>
<dbReference type="InterPro" id="IPR050448">
    <property type="entry name" value="OpgB/LTA_synthase_biosynth"/>
</dbReference>
<name>A0A9X3WED1_9BACI</name>
<feature type="transmembrane region" description="Helical" evidence="11">
    <location>
        <begin position="73"/>
        <end position="91"/>
    </location>
</feature>
<dbReference type="EMBL" id="JAMQKC010000001">
    <property type="protein sequence ID" value="MDC3415516.1"/>
    <property type="molecule type" value="Genomic_DNA"/>
</dbReference>
<dbReference type="PANTHER" id="PTHR47371">
    <property type="entry name" value="LIPOTEICHOIC ACID SYNTHASE"/>
    <property type="match status" value="1"/>
</dbReference>
<dbReference type="Pfam" id="PF00884">
    <property type="entry name" value="Sulfatase"/>
    <property type="match status" value="1"/>
</dbReference>
<evidence type="ECO:0000256" key="11">
    <source>
        <dbReference type="SAM" id="Phobius"/>
    </source>
</evidence>
<evidence type="ECO:0000256" key="8">
    <source>
        <dbReference type="PIRSR" id="PIRSR005091-1"/>
    </source>
</evidence>
<feature type="binding site" evidence="10">
    <location>
        <position position="293"/>
    </location>
    <ligand>
        <name>Mn(2+)</name>
        <dbReference type="ChEBI" id="CHEBI:29035"/>
    </ligand>
</feature>
<keyword evidence="5 11" id="KW-1133">Transmembrane helix</keyword>
<dbReference type="InterPro" id="IPR000917">
    <property type="entry name" value="Sulfatase_N"/>
</dbReference>
<evidence type="ECO:0000256" key="1">
    <source>
        <dbReference type="ARBA" id="ARBA00004651"/>
    </source>
</evidence>
<dbReference type="InterPro" id="IPR012160">
    <property type="entry name" value="LtaS-like"/>
</dbReference>
<keyword evidence="9" id="KW-0464">Manganese</keyword>
<feature type="domain" description="Sulfatase N-terminal" evidence="12">
    <location>
        <begin position="243"/>
        <end position="532"/>
    </location>
</feature>
<feature type="binding site" evidence="10">
    <location>
        <position position="467"/>
    </location>
    <ligand>
        <name>Mn(2+)</name>
        <dbReference type="ChEBI" id="CHEBI:29035"/>
    </ligand>
</feature>
<dbReference type="Gene3D" id="3.40.720.10">
    <property type="entry name" value="Alkaline Phosphatase, subunit A"/>
    <property type="match status" value="1"/>
</dbReference>
<proteinExistence type="inferred from homology"/>
<dbReference type="PANTHER" id="PTHR47371:SF1">
    <property type="entry name" value="LIPOTEICHOIC ACID SYNTHASE-LIKE YQGS"/>
    <property type="match status" value="1"/>
</dbReference>
<sequence>MKDRSYNVPLYLLASILFGIKTYIVYRFMFNISLDNIMQEFILFINPFVSSFAFFGIAVWFQKKRQTKFLRYFSLLGTLILYFNLIFYRNFTDFLTIPVLFQGSNASDLGSSILALIHLPDLLLLADVAIIWFLSSKYQDTVIVNYRRRSKSLVLTLSVALLLGNYILAEIERPQLLQRTFDREYLVKNLGLFNYHIYDVVLQSKTKAQRVFADGNEMPEIESYIQENRPSKLSELFGIAKNKNVIFISMESLQSFVINNTVNGEEITPFLNDLIDESYYFNNFYHQTAQGKTSDSEFLVENSLYPLPSGAVFFTNGQNEYNATPEILKEKGYYSAVFHANNKSFWNRDVMYDNIGYDNFFDQTAFQITEENSIGWGLKDKPFFEQSIKYLQSLPQPFYTKFITLTNHYPFELGEEDASIDPYNSNSKTLNQYFPTVRYADEALKLFFDQLKQAGLYEDSIIVLMGDHYGISDFHDKAMSMYLDKEEITPYDHIQLQRVPFIVHIPGEKGKVISNIGGQIDVKPTLLSLLGVDTSDDIAFGTDLFADDRKDFVALRDGSFVSDQYIYTKEQCYDRETGELLYPLSNSVIEPDVTNSDGEENVCKPIKSAVENELAYSDKIIYGDLLRFYNQSNDNEE</sequence>
<evidence type="ECO:0000313" key="13">
    <source>
        <dbReference type="EMBL" id="MDC3415516.1"/>
    </source>
</evidence>
<keyword evidence="6 7" id="KW-0472">Membrane</keyword>
<organism evidence="13 14">
    <name type="scientific">Aquibacillus salsiterrae</name>
    <dbReference type="NCBI Taxonomy" id="2950439"/>
    <lineage>
        <taxon>Bacteria</taxon>
        <taxon>Bacillati</taxon>
        <taxon>Bacillota</taxon>
        <taxon>Bacilli</taxon>
        <taxon>Bacillales</taxon>
        <taxon>Bacillaceae</taxon>
        <taxon>Aquibacillus</taxon>
    </lineage>
</organism>
<comment type="subcellular location">
    <subcellularLocation>
        <location evidence="1">Cell membrane</location>
        <topology evidence="1">Multi-pass membrane protein</topology>
    </subcellularLocation>
</comment>
<evidence type="ECO:0000256" key="7">
    <source>
        <dbReference type="PIRNR" id="PIRNR005091"/>
    </source>
</evidence>
<dbReference type="InterPro" id="IPR017850">
    <property type="entry name" value="Alkaline_phosphatase_core_sf"/>
</dbReference>
<evidence type="ECO:0000313" key="14">
    <source>
        <dbReference type="Proteomes" id="UP001145069"/>
    </source>
</evidence>
<dbReference type="SUPFAM" id="SSF53649">
    <property type="entry name" value="Alkaline phosphatase-like"/>
    <property type="match status" value="1"/>
</dbReference>
<accession>A0A9X3WED1</accession>
<dbReference type="CDD" id="cd16015">
    <property type="entry name" value="LTA_synthase"/>
    <property type="match status" value="1"/>
</dbReference>
<feature type="binding site" evidence="10">
    <location>
        <position position="251"/>
    </location>
    <ligand>
        <name>Mn(2+)</name>
        <dbReference type="ChEBI" id="CHEBI:29035"/>
    </ligand>
</feature>
<dbReference type="Proteomes" id="UP001145069">
    <property type="component" value="Unassembled WGS sequence"/>
</dbReference>
<dbReference type="GO" id="GO:0005886">
    <property type="term" value="C:plasma membrane"/>
    <property type="evidence" value="ECO:0007669"/>
    <property type="project" value="UniProtKB-SubCell"/>
</dbReference>
<feature type="binding site" evidence="10">
    <location>
        <position position="468"/>
    </location>
    <ligand>
        <name>Mn(2+)</name>
        <dbReference type="ChEBI" id="CHEBI:29035"/>
    </ligand>
</feature>
<dbReference type="Gene3D" id="3.30.1120.170">
    <property type="match status" value="1"/>
</dbReference>
<feature type="transmembrane region" description="Helical" evidence="11">
    <location>
        <begin position="41"/>
        <end position="61"/>
    </location>
</feature>
<evidence type="ECO:0000256" key="5">
    <source>
        <dbReference type="ARBA" id="ARBA00022989"/>
    </source>
</evidence>
<feature type="transmembrane region" description="Helical" evidence="11">
    <location>
        <begin position="9"/>
        <end position="29"/>
    </location>
</feature>
<feature type="active site" evidence="8">
    <location>
        <position position="293"/>
    </location>
</feature>
<comment type="caution">
    <text evidence="13">The sequence shown here is derived from an EMBL/GenBank/DDBJ whole genome shotgun (WGS) entry which is preliminary data.</text>
</comment>
<keyword evidence="4 11" id="KW-0812">Transmembrane</keyword>